<dbReference type="CDD" id="cd22968">
    <property type="entry name" value="DD_EFCAB5"/>
    <property type="match status" value="1"/>
</dbReference>
<keyword evidence="2" id="KW-1185">Reference proteome</keyword>
<gene>
    <name evidence="1" type="ORF">LSCM1_01867</name>
</gene>
<protein>
    <submittedName>
        <fullName evidence="1">Uncharacterized protein</fullName>
    </submittedName>
</protein>
<dbReference type="RefSeq" id="XP_067176014.1">
    <property type="nucleotide sequence ID" value="XM_067319465.1"/>
</dbReference>
<dbReference type="OrthoDB" id="2155538at2759"/>
<name>A0A836H4A9_9TRYP</name>
<accession>A0A836H4A9</accession>
<dbReference type="Gene3D" id="1.20.890.10">
    <property type="entry name" value="cAMP-dependent protein kinase regulatory subunit, dimerization-anchoring domain"/>
    <property type="match status" value="1"/>
</dbReference>
<sequence>MPDSPQQEDDSALVVRLIEEGLFLNHIVMCNGDSGANISADHRYLIENVFPTLVPALQDLIKEHRDQITPNDGDRCTANKTQADPVTWLAQYLLRNNVNGGTSRLTHHPFQTINKAALNMEPT</sequence>
<comment type="caution">
    <text evidence="1">The sequence shown here is derived from an EMBL/GenBank/DDBJ whole genome shotgun (WGS) entry which is preliminary data.</text>
</comment>
<dbReference type="GeneID" id="92511977"/>
<dbReference type="KEGG" id="lmat:92511977"/>
<organism evidence="1 2">
    <name type="scientific">Leishmania martiniquensis</name>
    <dbReference type="NCBI Taxonomy" id="1580590"/>
    <lineage>
        <taxon>Eukaryota</taxon>
        <taxon>Discoba</taxon>
        <taxon>Euglenozoa</taxon>
        <taxon>Kinetoplastea</taxon>
        <taxon>Metakinetoplastina</taxon>
        <taxon>Trypanosomatida</taxon>
        <taxon>Trypanosomatidae</taxon>
        <taxon>Leishmaniinae</taxon>
        <taxon>Leishmania</taxon>
    </lineage>
</organism>
<reference evidence="1 2" key="1">
    <citation type="submission" date="2021-03" db="EMBL/GenBank/DDBJ databases">
        <title>Leishmania (Mundinia) martiniquensis Genome sequencing and assembly.</title>
        <authorList>
            <person name="Almutairi H."/>
            <person name="Gatherer D."/>
        </authorList>
    </citation>
    <scope>NUCLEOTIDE SEQUENCE [LARGE SCALE GENOMIC DNA]</scope>
    <source>
        <strain evidence="1">LSCM1</strain>
    </source>
</reference>
<evidence type="ECO:0000313" key="2">
    <source>
        <dbReference type="Proteomes" id="UP000673552"/>
    </source>
</evidence>
<proteinExistence type="predicted"/>
<dbReference type="EMBL" id="JAFEUZ010000032">
    <property type="protein sequence ID" value="KAG5470621.1"/>
    <property type="molecule type" value="Genomic_DNA"/>
</dbReference>
<dbReference type="Proteomes" id="UP000673552">
    <property type="component" value="Chromosome 32"/>
</dbReference>
<dbReference type="AlphaFoldDB" id="A0A836H4A9"/>
<evidence type="ECO:0000313" key="1">
    <source>
        <dbReference type="EMBL" id="KAG5470621.1"/>
    </source>
</evidence>